<feature type="signal peptide" evidence="2">
    <location>
        <begin position="1"/>
        <end position="25"/>
    </location>
</feature>
<dbReference type="Proteomes" id="UP001605036">
    <property type="component" value="Unassembled WGS sequence"/>
</dbReference>
<keyword evidence="4" id="KW-1185">Reference proteome</keyword>
<feature type="chain" id="PRO_5044836449" evidence="2">
    <location>
        <begin position="26"/>
        <end position="69"/>
    </location>
</feature>
<feature type="region of interest" description="Disordered" evidence="1">
    <location>
        <begin position="33"/>
        <end position="69"/>
    </location>
</feature>
<dbReference type="AlphaFoldDB" id="A0ABD1YV96"/>
<gene>
    <name evidence="3" type="ORF">R1flu_006175</name>
</gene>
<evidence type="ECO:0000313" key="3">
    <source>
        <dbReference type="EMBL" id="KAL2634696.1"/>
    </source>
</evidence>
<reference evidence="3 4" key="1">
    <citation type="submission" date="2024-09" db="EMBL/GenBank/DDBJ databases">
        <title>Chromosome-scale assembly of Riccia fluitans.</title>
        <authorList>
            <person name="Paukszto L."/>
            <person name="Sawicki J."/>
            <person name="Karawczyk K."/>
            <person name="Piernik-Szablinska J."/>
            <person name="Szczecinska M."/>
            <person name="Mazdziarz M."/>
        </authorList>
    </citation>
    <scope>NUCLEOTIDE SEQUENCE [LARGE SCALE GENOMIC DNA]</scope>
    <source>
        <strain evidence="3">Rf_01</strain>
        <tissue evidence="3">Aerial parts of the thallus</tissue>
    </source>
</reference>
<protein>
    <submittedName>
        <fullName evidence="3">Uncharacterized protein</fullName>
    </submittedName>
</protein>
<proteinExistence type="predicted"/>
<comment type="caution">
    <text evidence="3">The sequence shown here is derived from an EMBL/GenBank/DDBJ whole genome shotgun (WGS) entry which is preliminary data.</text>
</comment>
<accession>A0ABD1YV96</accession>
<evidence type="ECO:0000313" key="4">
    <source>
        <dbReference type="Proteomes" id="UP001605036"/>
    </source>
</evidence>
<dbReference type="EMBL" id="JBHFFA010000003">
    <property type="protein sequence ID" value="KAL2634696.1"/>
    <property type="molecule type" value="Genomic_DNA"/>
</dbReference>
<evidence type="ECO:0000256" key="2">
    <source>
        <dbReference type="SAM" id="SignalP"/>
    </source>
</evidence>
<organism evidence="3 4">
    <name type="scientific">Riccia fluitans</name>
    <dbReference type="NCBI Taxonomy" id="41844"/>
    <lineage>
        <taxon>Eukaryota</taxon>
        <taxon>Viridiplantae</taxon>
        <taxon>Streptophyta</taxon>
        <taxon>Embryophyta</taxon>
        <taxon>Marchantiophyta</taxon>
        <taxon>Marchantiopsida</taxon>
        <taxon>Marchantiidae</taxon>
        <taxon>Marchantiales</taxon>
        <taxon>Ricciaceae</taxon>
        <taxon>Riccia</taxon>
    </lineage>
</organism>
<feature type="compositionally biased region" description="Basic and acidic residues" evidence="1">
    <location>
        <begin position="34"/>
        <end position="48"/>
    </location>
</feature>
<evidence type="ECO:0000256" key="1">
    <source>
        <dbReference type="SAM" id="MobiDB-lite"/>
    </source>
</evidence>
<keyword evidence="2" id="KW-0732">Signal</keyword>
<feature type="compositionally biased region" description="Basic residues" evidence="1">
    <location>
        <begin position="59"/>
        <end position="69"/>
    </location>
</feature>
<sequence length="69" mass="7203">MAATAVGHGALLAAALRLAAIAVQAGERPAGRFRGKEPEILKLPKEGELMPEVPPPPQKKGKGPRKSQI</sequence>
<name>A0ABD1YV96_9MARC</name>